<dbReference type="InterPro" id="IPR036322">
    <property type="entry name" value="WD40_repeat_dom_sf"/>
</dbReference>
<keyword evidence="1 3" id="KW-0853">WD repeat</keyword>
<evidence type="ECO:0000313" key="7">
    <source>
        <dbReference type="Proteomes" id="UP000070598"/>
    </source>
</evidence>
<dbReference type="SUPFAM" id="SSF50978">
    <property type="entry name" value="WD40 repeat-like"/>
    <property type="match status" value="2"/>
</dbReference>
<dbReference type="Gene3D" id="3.40.50.1460">
    <property type="match status" value="1"/>
</dbReference>
<reference evidence="6 8" key="2">
    <citation type="submission" date="2015-02" db="EMBL/GenBank/DDBJ databases">
        <title>Physiological reanalysis, assessment of diazotrophy, and genome sequences of multiple isolates of Streptomyces thermoautotrophicus.</title>
        <authorList>
            <person name="MacKellar D.C."/>
            <person name="Lieber L."/>
            <person name="Norman J."/>
            <person name="Bolger A."/>
            <person name="Tobin C."/>
            <person name="Murray J.W."/>
            <person name="Prell J."/>
        </authorList>
    </citation>
    <scope>NUCLEOTIDE SEQUENCE [LARGE SCALE GENOMIC DNA]</scope>
    <source>
        <strain evidence="6 8">UBT1</strain>
    </source>
</reference>
<organism evidence="6 7">
    <name type="scientific">Carbonactinospora thermoautotrophica</name>
    <dbReference type="NCBI Taxonomy" id="1469144"/>
    <lineage>
        <taxon>Bacteria</taxon>
        <taxon>Bacillati</taxon>
        <taxon>Actinomycetota</taxon>
        <taxon>Actinomycetes</taxon>
        <taxon>Kitasatosporales</taxon>
        <taxon>Carbonactinosporaceae</taxon>
        <taxon>Carbonactinospora</taxon>
    </lineage>
</organism>
<keyword evidence="2" id="KW-0677">Repeat</keyword>
<dbReference type="Pfam" id="PF00400">
    <property type="entry name" value="WD40"/>
    <property type="match status" value="6"/>
</dbReference>
<evidence type="ECO:0000313" key="6">
    <source>
        <dbReference type="EMBL" id="KWX07240.1"/>
    </source>
</evidence>
<feature type="repeat" description="WD" evidence="3">
    <location>
        <begin position="1009"/>
        <end position="1041"/>
    </location>
</feature>
<dbReference type="InterPro" id="IPR049052">
    <property type="entry name" value="nSTAND1"/>
</dbReference>
<dbReference type="InterPro" id="IPR027417">
    <property type="entry name" value="P-loop_NTPase"/>
</dbReference>
<name>A0A132NB26_9ACTN</name>
<dbReference type="SMART" id="SM00320">
    <property type="entry name" value="WD40"/>
    <property type="match status" value="13"/>
</dbReference>
<dbReference type="SUPFAM" id="SSF50998">
    <property type="entry name" value="Quinoprotein alcohol dehydrogenase-like"/>
    <property type="match status" value="1"/>
</dbReference>
<dbReference type="Pfam" id="PF20703">
    <property type="entry name" value="nSTAND1"/>
    <property type="match status" value="1"/>
</dbReference>
<dbReference type="Proteomes" id="UP000070598">
    <property type="component" value="Unassembled WGS sequence"/>
</dbReference>
<protein>
    <recommendedName>
        <fullName evidence="4">Novel STAND NTPase 1 domain-containing protein</fullName>
    </recommendedName>
</protein>
<evidence type="ECO:0000259" key="4">
    <source>
        <dbReference type="Pfam" id="PF20703"/>
    </source>
</evidence>
<feature type="repeat" description="WD" evidence="3">
    <location>
        <begin position="1099"/>
        <end position="1124"/>
    </location>
</feature>
<dbReference type="CDD" id="cd00200">
    <property type="entry name" value="WD40"/>
    <property type="match status" value="1"/>
</dbReference>
<dbReference type="Gene3D" id="3.40.50.300">
    <property type="entry name" value="P-loop containing nucleotide triphosphate hydrolases"/>
    <property type="match status" value="1"/>
</dbReference>
<dbReference type="NCBIfam" id="NF047832">
    <property type="entry name" value="caspase_w_EACC1"/>
    <property type="match status" value="1"/>
</dbReference>
<dbReference type="InterPro" id="IPR001680">
    <property type="entry name" value="WD40_rpt"/>
</dbReference>
<dbReference type="Gene3D" id="2.130.10.10">
    <property type="entry name" value="YVTN repeat-like/Quinoprotein amine dehydrogenase"/>
    <property type="match status" value="5"/>
</dbReference>
<evidence type="ECO:0000313" key="8">
    <source>
        <dbReference type="Proteomes" id="UP000070659"/>
    </source>
</evidence>
<dbReference type="InterPro" id="IPR011047">
    <property type="entry name" value="Quinoprotein_ADH-like_sf"/>
</dbReference>
<dbReference type="EMBL" id="JYIK01001067">
    <property type="protein sequence ID" value="KWX07240.1"/>
    <property type="molecule type" value="Genomic_DNA"/>
</dbReference>
<accession>A0A132NB26</accession>
<evidence type="ECO:0000256" key="1">
    <source>
        <dbReference type="ARBA" id="ARBA00022574"/>
    </source>
</evidence>
<feature type="domain" description="Novel STAND NTPase 1" evidence="4">
    <location>
        <begin position="270"/>
        <end position="685"/>
    </location>
</feature>
<dbReference type="PROSITE" id="PS50294">
    <property type="entry name" value="WD_REPEATS_REGION"/>
    <property type="match status" value="2"/>
</dbReference>
<comment type="caution">
    <text evidence="6">The sequence shown here is derived from an EMBL/GenBank/DDBJ whole genome shotgun (WGS) entry which is preliminary data.</text>
</comment>
<sequence>MALSSPGTRVLLVGTGRHVHGSPLPNVPAVADTVRAVGQVLVERCGLAEAHRRMLVDPEDPLALGSALTEVAEQASDVLLFYYVGHGLVSPSGELHLATRATDHLTSGLAYKALPYSAVRDALTACRAESIIVVLDCCFSGLAYGSFGTVVADAFELTYVRGSYLLTSASGEEEALAPAGERYTAFSGELLRLLREGDPAGPRELTLDHVYRYLYRALSEHGFPQPHRQASDRAGDLVLASNPAYCPRPASQRLVAPPDEAGRAVAETCPYRGLDAFRTEDARYFFGREKLTAELVRRLAERLSNPGPLVVVGPSGSGKSSLLHAGLLPALRRGEAPASGSRTWPHLCLTPGDHPVGKIASLVAGPAGMDPEALRAELSADPCRFPAVLRRVLRERAGGREVPGGRVVLVVDQFEELFTACQDEEERRAFIRALCAACGPSAARTEPPALVVLGVRADFYGHCMAYPELVPALRDGQVMVGPMTVDEQREAIEKPAEVAGLVLEEGLADLLLRDLSSGRQPGHDSGGTLPLLSFALLATWQQREGHLLTLAGYQASGGIWNAVAQTAERVYEGLDEEGQRAARFILLRMVRVGQGTEDTRRRLPRAGLLAERPAHEAATVTRVLDELADARLITLGEDTAEITHEALLRAWPRLRGWIDEDRAGLLIRQQLADAAEAWHRENHDPAALYRGTRLAAARQWAEEHRYDLSSREQDFLHASVRTERRRTRTRRLVVTGIVGLVLLAMTASVVAFQQRRAAQRRDALIASRQIALQADAVRGSDPAAALQLSLSAYRIAPTPEARAGLFTSYTTPYPTVLTGHTRRVLRLAYSADGRTLATASADRTVRLWDVTDPYHPAAGAVLSTGSTAAIAFSPRDHLLAARSRGSLQLWDVTDARHPVAKAVLAAEAADPGFSAAFSPDGKTLATVNDSGEGTVRLWDLTDPSRPVTQATLRISTGEVFSVAFSPDGKALATGSAIAGDTGALVRLWDVTDPRHPVAGTVLTAKSAFSVAFSPHGHLLAAGGVIGSLRLWDVSDRRHPVEKTITEAPDTRGNILSVAFSPDGKTLVASSSNGTVSRLDVSDISATPSALPSLPGDTPVYAVAFSPDGHSLATGGEGGVVRVWNTPSPPLLPGGIDKDAPGSAFSPDGRLLVTNSGADDAATAQLWNVTDPHRPTLIAALPSPWTHGAFLSDGRTLISLDKDRSSLRLWDVGDPRHPVAEATFPKPGPKDGAYIVAVSPDTRTIALGNSYQNVVHLWDVTDRRHPVAVATITTTAPASGVAFSGDLHRLITFDDRDGIRLWNVTDPRHPVATGAIPDTTGFVAEDCCAVKNTLATMRFDGPTRLWDMTDQRRPVALASLESPTKYILLVNDHTLATTTSNDGAVHLWDITDPRHPIALAALTTDTAVNWLYRSPDRRTLAGSSSDAVYLWDVADPRNVSVLATFPNFVDDAEFSPDDHVIAGDFSDDGFRTGVRLWDLDSARLYRYLCSVAPRSMTPAQWKKLAPNVPYQPSCG</sequence>
<dbReference type="Proteomes" id="UP000070659">
    <property type="component" value="Unassembled WGS sequence"/>
</dbReference>
<dbReference type="PANTHER" id="PTHR22847">
    <property type="entry name" value="WD40 REPEAT PROTEIN"/>
    <property type="match status" value="1"/>
</dbReference>
<evidence type="ECO:0000256" key="2">
    <source>
        <dbReference type="ARBA" id="ARBA00022737"/>
    </source>
</evidence>
<dbReference type="SUPFAM" id="SSF52540">
    <property type="entry name" value="P-loop containing nucleoside triphosphate hydrolases"/>
    <property type="match status" value="1"/>
</dbReference>
<evidence type="ECO:0000313" key="5">
    <source>
        <dbReference type="EMBL" id="KWW98255.1"/>
    </source>
</evidence>
<gene>
    <name evidence="5" type="ORF">TH66_19845</name>
    <name evidence="6" type="ORF">TR74_19435</name>
</gene>
<feature type="repeat" description="WD" evidence="3">
    <location>
        <begin position="817"/>
        <end position="850"/>
    </location>
</feature>
<dbReference type="PATRIC" id="fig|1469144.8.peg.570"/>
<reference evidence="7" key="1">
    <citation type="submission" date="2015-02" db="EMBL/GenBank/DDBJ databases">
        <title>Physiological reanalysis, assessment of diazotrophy, and genome sequences of multiple isolates of Streptomyces thermoautotrophicus.</title>
        <authorList>
            <person name="MacKellar D.C."/>
            <person name="Lieber L."/>
            <person name="Norman J."/>
            <person name="Bolger A."/>
            <person name="Tobin C."/>
            <person name="Murray J.W."/>
            <person name="Friesen M."/>
            <person name="Prell J."/>
        </authorList>
    </citation>
    <scope>NUCLEOTIDE SEQUENCE [LARGE SCALE GENOMIC DNA]</scope>
    <source>
        <strain evidence="7">UBT1</strain>
    </source>
</reference>
<proteinExistence type="predicted"/>
<dbReference type="EMBL" id="JYIJ01000019">
    <property type="protein sequence ID" value="KWW98255.1"/>
    <property type="molecule type" value="Genomic_DNA"/>
</dbReference>
<dbReference type="InterPro" id="IPR019775">
    <property type="entry name" value="WD40_repeat_CS"/>
</dbReference>
<dbReference type="PROSITE" id="PS00678">
    <property type="entry name" value="WD_REPEATS_1"/>
    <property type="match status" value="1"/>
</dbReference>
<dbReference type="PANTHER" id="PTHR22847:SF637">
    <property type="entry name" value="WD REPEAT DOMAIN 5B"/>
    <property type="match status" value="1"/>
</dbReference>
<dbReference type="PROSITE" id="PS50082">
    <property type="entry name" value="WD_REPEATS_2"/>
    <property type="match status" value="3"/>
</dbReference>
<evidence type="ECO:0000256" key="3">
    <source>
        <dbReference type="PROSITE-ProRule" id="PRU00221"/>
    </source>
</evidence>
<dbReference type="InterPro" id="IPR015943">
    <property type="entry name" value="WD40/YVTN_repeat-like_dom_sf"/>
</dbReference>